<name>A0A2G9GFL8_9LAMI</name>
<dbReference type="InterPro" id="IPR007657">
    <property type="entry name" value="Glycosyltransferase_61"/>
</dbReference>
<dbReference type="Proteomes" id="UP000231279">
    <property type="component" value="Unassembled WGS sequence"/>
</dbReference>
<dbReference type="OrthoDB" id="529273at2759"/>
<dbReference type="AlphaFoldDB" id="A0A2G9GFL8"/>
<dbReference type="GO" id="GO:0016757">
    <property type="term" value="F:glycosyltransferase activity"/>
    <property type="evidence" value="ECO:0007669"/>
    <property type="project" value="InterPro"/>
</dbReference>
<evidence type="ECO:0000313" key="1">
    <source>
        <dbReference type="EMBL" id="PIN04088.1"/>
    </source>
</evidence>
<proteinExistence type="predicted"/>
<accession>A0A2G9GFL8</accession>
<evidence type="ECO:0000313" key="2">
    <source>
        <dbReference type="Proteomes" id="UP000231279"/>
    </source>
</evidence>
<reference evidence="2" key="1">
    <citation type="journal article" date="2018" name="Gigascience">
        <title>Genome assembly of the Pink Ipe (Handroanthus impetiginosus, Bignoniaceae), a highly valued, ecologically keystone Neotropical timber forest tree.</title>
        <authorList>
            <person name="Silva-Junior O.B."/>
            <person name="Grattapaglia D."/>
            <person name="Novaes E."/>
            <person name="Collevatti R.G."/>
        </authorList>
    </citation>
    <scope>NUCLEOTIDE SEQUENCE [LARGE SCALE GENOMIC DNA]</scope>
    <source>
        <strain evidence="2">cv. UFG-1</strain>
    </source>
</reference>
<gene>
    <name evidence="1" type="ORF">CDL12_23381</name>
</gene>
<organism evidence="1 2">
    <name type="scientific">Handroanthus impetiginosus</name>
    <dbReference type="NCBI Taxonomy" id="429701"/>
    <lineage>
        <taxon>Eukaryota</taxon>
        <taxon>Viridiplantae</taxon>
        <taxon>Streptophyta</taxon>
        <taxon>Embryophyta</taxon>
        <taxon>Tracheophyta</taxon>
        <taxon>Spermatophyta</taxon>
        <taxon>Magnoliopsida</taxon>
        <taxon>eudicotyledons</taxon>
        <taxon>Gunneridae</taxon>
        <taxon>Pentapetalae</taxon>
        <taxon>asterids</taxon>
        <taxon>lamiids</taxon>
        <taxon>Lamiales</taxon>
        <taxon>Bignoniaceae</taxon>
        <taxon>Crescentiina</taxon>
        <taxon>Tabebuia alliance</taxon>
        <taxon>Handroanthus</taxon>
    </lineage>
</organism>
<keyword evidence="2" id="KW-1185">Reference proteome</keyword>
<protein>
    <submittedName>
        <fullName evidence="1">Uncharacterized protein</fullName>
    </submittedName>
</protein>
<comment type="caution">
    <text evidence="1">The sequence shown here is derived from an EMBL/GenBank/DDBJ whole genome shotgun (WGS) entry which is preliminary data.</text>
</comment>
<dbReference type="PANTHER" id="PTHR20961">
    <property type="entry name" value="GLYCOSYLTRANSFERASE"/>
    <property type="match status" value="1"/>
</dbReference>
<dbReference type="PANTHER" id="PTHR20961:SF149">
    <property type="entry name" value="PROTEIN O-LINKED-MANNOSE BETA-1,4-N-ACETYLGLUCOSAMINYLTRANSFERASE 2-LIKE"/>
    <property type="match status" value="1"/>
</dbReference>
<dbReference type="EMBL" id="NKXS01005283">
    <property type="protein sequence ID" value="PIN04088.1"/>
    <property type="molecule type" value="Genomic_DNA"/>
</dbReference>
<dbReference type="STRING" id="429701.A0A2G9GFL8"/>
<sequence>MIGDAFRMRLSINAVEDMFVMDGTSDKSEQPVRSPEQMSIDVNNTNAISQPIVGETVNMLSSINAVEDVRVMDGMSENSKQKVGSSKNLQMLVNVNDTQVQPKAIETKKMDPLCRTLESAADYCEIAGDIRVAANSSTIFLVTSHSTILESSISSWIIQPYPRRGISDVKYWTVTLAPDDDHTLPKCTKNHITPAILFSMSGYSGNHFHDFADIILPLYLTSFGFKKDVHFLASDYKPWWPSKFRGLLHKLSRHKLVDIDREKQVHCYSNMVVGLKFYKELIVHPSSGTSMPQFRQFL</sequence>